<dbReference type="InterPro" id="IPR000719">
    <property type="entry name" value="Prot_kinase_dom"/>
</dbReference>
<dbReference type="SUPFAM" id="SSF57889">
    <property type="entry name" value="Cysteine-rich domain"/>
    <property type="match status" value="1"/>
</dbReference>
<keyword evidence="14" id="KW-1185">Reference proteome</keyword>
<evidence type="ECO:0000256" key="5">
    <source>
        <dbReference type="ARBA" id="ARBA00022741"/>
    </source>
</evidence>
<dbReference type="SMART" id="SM00220">
    <property type="entry name" value="S_TKc"/>
    <property type="match status" value="1"/>
</dbReference>
<dbReference type="SMART" id="SM00109">
    <property type="entry name" value="C1"/>
    <property type="match status" value="1"/>
</dbReference>
<reference evidence="13 14" key="1">
    <citation type="submission" date="2013-07" db="EMBL/GenBank/DDBJ databases">
        <title>The Genome Sequence of Kwoniella mangroviensis CBS10435.</title>
        <authorList>
            <consortium name="The Broad Institute Genome Sequencing Platform"/>
            <person name="Cuomo C."/>
            <person name="Litvintseva A."/>
            <person name="Chen Y."/>
            <person name="Heitman J."/>
            <person name="Sun S."/>
            <person name="Springer D."/>
            <person name="Dromer F."/>
            <person name="Young S.K."/>
            <person name="Zeng Q."/>
            <person name="Gargeya S."/>
            <person name="Fitzgerald M."/>
            <person name="Abouelleil A."/>
            <person name="Alvarado L."/>
            <person name="Berlin A.M."/>
            <person name="Chapman S.B."/>
            <person name="Dewar J."/>
            <person name="Goldberg J."/>
            <person name="Griggs A."/>
            <person name="Gujja S."/>
            <person name="Hansen M."/>
            <person name="Howarth C."/>
            <person name="Imamovic A."/>
            <person name="Larimer J."/>
            <person name="McCowan C."/>
            <person name="Murphy C."/>
            <person name="Pearson M."/>
            <person name="Priest M."/>
            <person name="Roberts A."/>
            <person name="Saif S."/>
            <person name="Shea T."/>
            <person name="Sykes S."/>
            <person name="Wortman J."/>
            <person name="Nusbaum C."/>
            <person name="Birren B."/>
        </authorList>
    </citation>
    <scope>NUCLEOTIDE SEQUENCE [LARGE SCALE GENOMIC DNA]</scope>
    <source>
        <strain evidence="13 14">CBS 10435</strain>
    </source>
</reference>
<dbReference type="Gene3D" id="1.10.510.10">
    <property type="entry name" value="Transferase(Phosphotransferase) domain 1"/>
    <property type="match status" value="1"/>
</dbReference>
<dbReference type="Gene3D" id="3.30.200.20">
    <property type="entry name" value="Phosphorylase Kinase, domain 1"/>
    <property type="match status" value="1"/>
</dbReference>
<feature type="region of interest" description="Disordered" evidence="10">
    <location>
        <begin position="735"/>
        <end position="778"/>
    </location>
</feature>
<evidence type="ECO:0000256" key="6">
    <source>
        <dbReference type="ARBA" id="ARBA00022777"/>
    </source>
</evidence>
<dbReference type="STRING" id="1331196.A0A1B9IWG5"/>
<dbReference type="PROSITE" id="PS00107">
    <property type="entry name" value="PROTEIN_KINASE_ATP"/>
    <property type="match status" value="1"/>
</dbReference>
<feature type="region of interest" description="Disordered" evidence="10">
    <location>
        <begin position="639"/>
        <end position="667"/>
    </location>
</feature>
<keyword evidence="6 13" id="KW-0418">Kinase</keyword>
<keyword evidence="3" id="KW-0808">Transferase</keyword>
<keyword evidence="7" id="KW-0862">Zinc</keyword>
<feature type="binding site" evidence="9">
    <location>
        <position position="379"/>
    </location>
    <ligand>
        <name>ATP</name>
        <dbReference type="ChEBI" id="CHEBI:30616"/>
    </ligand>
</feature>
<dbReference type="InterPro" id="IPR011009">
    <property type="entry name" value="Kinase-like_dom_sf"/>
</dbReference>
<dbReference type="PROSITE" id="PS00108">
    <property type="entry name" value="PROTEIN_KINASE_ST"/>
    <property type="match status" value="1"/>
</dbReference>
<sequence>MSSSFDNPTDSEGYNARLYMNKLTGGAIHFDNAWPIGRVLALQPTISTFQVPRRPNMTAKLLTSREVTIELPKTTYEGTVHWRDQHIPVKGQISCDLSNVELMNKNEMYVLSPRDSWFESLRDRDVVSGFKSIGIESQCRNKMWMTDLYIPEAESKSKDTHDFSTTERSRGYIRVKWDEKTQSVHRTCTDYKNLTCELSIDRETTVQRKLMSIDQGVLWNYKEGVDGRFQSVNEDNGNEEGARLISELNLELLNGISERRARTQPTVSITGASVQDVRNSVEEKKLSTLDKILSYIPCHPTSTSDRLGRSIGRLRRAPYKSERRVVYEDLNVLICIAAQPKMDFDIIPYEDIQWGQRLGAGSFGSVYKGSYLGIDIAIKEVLPSTEYDVHKYFEREWRIMRECRHPNIVLFLGLSKAPGDDGRVFIISEFVPRGNLRQYILSSHPFPWRLRLSFATDVARAVAYLHARQCIHRDLKGENLLITSNERVKVTDFGFARIASRNADEMRRMTYCGTDGYMSPEIINGLDFDLPTDVFSLGIIFIEIMSRRLVDSKTYTRQAPHFTPDPSEVIRRASPGCPPALISLALSCTQEDPNHRPRMPEVLTKLREIEVEVLSKLDDPISEHVGSIRLVHRGGKRAMPIFDGGDRNDHPTNMNQIGEEEKDRKDEEEVLRKLAEIHLDISGKGASSALSNSSSLSGNDHMDDNEKWRTARWNDLGYTPNDSILTFKTASSDVKGQEPLLPSSDSGSSFGSAKDSNGNGQGWSSFLGGGSASGEPVQTASVLRAATPGPPSEVNTDHADEEMGSTMTIKGHPTPTISQQPPLDYRETTLLEPKPSNAVPPVKVEDDTATATVDLTISEIGSIPSLPSSITPIKRKDQKPKSPNKTSALATHRFTLVDKDSVPLINGKKALSSNFTSTFAFAFFPRALAPTPSPSKNDNPAPGGGGKCAVCMKKMGGRAGLQCDDCHLIVHVKCSHIAPRNCTGGDGKIH</sequence>
<dbReference type="Gene3D" id="3.30.60.20">
    <property type="match status" value="1"/>
</dbReference>
<dbReference type="GO" id="GO:0046872">
    <property type="term" value="F:metal ion binding"/>
    <property type="evidence" value="ECO:0007669"/>
    <property type="project" value="UniProtKB-KW"/>
</dbReference>
<feature type="compositionally biased region" description="Low complexity" evidence="10">
    <location>
        <begin position="743"/>
        <end position="756"/>
    </location>
</feature>
<dbReference type="SUPFAM" id="SSF56112">
    <property type="entry name" value="Protein kinase-like (PK-like)"/>
    <property type="match status" value="1"/>
</dbReference>
<dbReference type="InterPro" id="IPR008271">
    <property type="entry name" value="Ser/Thr_kinase_AS"/>
</dbReference>
<dbReference type="Pfam" id="PF07714">
    <property type="entry name" value="PK_Tyr_Ser-Thr"/>
    <property type="match status" value="1"/>
</dbReference>
<accession>A0A1B9IWG5</accession>
<protein>
    <submittedName>
        <fullName evidence="13">TKL/LISK/LISK-DD1 protein kinase</fullName>
    </submittedName>
</protein>
<keyword evidence="2" id="KW-0723">Serine/threonine-protein kinase</keyword>
<dbReference type="PANTHER" id="PTHR46485">
    <property type="entry name" value="LIM DOMAIN KINASE 1"/>
    <property type="match status" value="1"/>
</dbReference>
<dbReference type="CDD" id="cd13999">
    <property type="entry name" value="STKc_MAP3K-like"/>
    <property type="match status" value="1"/>
</dbReference>
<feature type="domain" description="Protein kinase" evidence="11">
    <location>
        <begin position="352"/>
        <end position="614"/>
    </location>
</feature>
<evidence type="ECO:0000256" key="2">
    <source>
        <dbReference type="ARBA" id="ARBA00022527"/>
    </source>
</evidence>
<organism evidence="13 14">
    <name type="scientific">Kwoniella mangroviensis CBS 10435</name>
    <dbReference type="NCBI Taxonomy" id="1331196"/>
    <lineage>
        <taxon>Eukaryota</taxon>
        <taxon>Fungi</taxon>
        <taxon>Dikarya</taxon>
        <taxon>Basidiomycota</taxon>
        <taxon>Agaricomycotina</taxon>
        <taxon>Tremellomycetes</taxon>
        <taxon>Tremellales</taxon>
        <taxon>Cryptococcaceae</taxon>
        <taxon>Kwoniella</taxon>
    </lineage>
</organism>
<dbReference type="InterPro" id="IPR002219">
    <property type="entry name" value="PKC_DAG/PE"/>
</dbReference>
<dbReference type="PROSITE" id="PS50011">
    <property type="entry name" value="PROTEIN_KINASE_DOM"/>
    <property type="match status" value="1"/>
</dbReference>
<feature type="region of interest" description="Disordered" evidence="10">
    <location>
        <begin position="868"/>
        <end position="889"/>
    </location>
</feature>
<evidence type="ECO:0000256" key="9">
    <source>
        <dbReference type="PROSITE-ProRule" id="PRU10141"/>
    </source>
</evidence>
<dbReference type="PANTHER" id="PTHR46485:SF5">
    <property type="entry name" value="CENTER DIVIDER, ISOFORM A"/>
    <property type="match status" value="1"/>
</dbReference>
<evidence type="ECO:0000313" key="13">
    <source>
        <dbReference type="EMBL" id="OCF59879.1"/>
    </source>
</evidence>
<dbReference type="InterPro" id="IPR050940">
    <property type="entry name" value="Actin_reg-Ser/Thr_kinase"/>
</dbReference>
<dbReference type="CDD" id="cd00029">
    <property type="entry name" value="C1"/>
    <property type="match status" value="1"/>
</dbReference>
<evidence type="ECO:0000256" key="3">
    <source>
        <dbReference type="ARBA" id="ARBA00022679"/>
    </source>
</evidence>
<name>A0A1B9IWG5_9TREE</name>
<reference evidence="14" key="2">
    <citation type="submission" date="2013-12" db="EMBL/GenBank/DDBJ databases">
        <title>Evolution of pathogenesis and genome organization in the Tremellales.</title>
        <authorList>
            <person name="Cuomo C."/>
            <person name="Litvintseva A."/>
            <person name="Heitman J."/>
            <person name="Chen Y."/>
            <person name="Sun S."/>
            <person name="Springer D."/>
            <person name="Dromer F."/>
            <person name="Young S."/>
            <person name="Zeng Q."/>
            <person name="Chapman S."/>
            <person name="Gujja S."/>
            <person name="Saif S."/>
            <person name="Birren B."/>
        </authorList>
    </citation>
    <scope>NUCLEOTIDE SEQUENCE [LARGE SCALE GENOMIC DNA]</scope>
    <source>
        <strain evidence="14">CBS 10435</strain>
    </source>
</reference>
<dbReference type="GO" id="GO:0005524">
    <property type="term" value="F:ATP binding"/>
    <property type="evidence" value="ECO:0007669"/>
    <property type="project" value="UniProtKB-UniRule"/>
</dbReference>
<comment type="similarity">
    <text evidence="1">Belongs to the protein kinase superfamily. TKL Ser/Thr protein kinase family.</text>
</comment>
<dbReference type="AlphaFoldDB" id="A0A1B9IWG5"/>
<dbReference type="InterPro" id="IPR046349">
    <property type="entry name" value="C1-like_sf"/>
</dbReference>
<dbReference type="InterPro" id="IPR017441">
    <property type="entry name" value="Protein_kinase_ATP_BS"/>
</dbReference>
<feature type="domain" description="Phorbol-ester/DAG-type" evidence="12">
    <location>
        <begin position="948"/>
        <end position="982"/>
    </location>
</feature>
<keyword evidence="5 9" id="KW-0547">Nucleotide-binding</keyword>
<evidence type="ECO:0000256" key="10">
    <source>
        <dbReference type="SAM" id="MobiDB-lite"/>
    </source>
</evidence>
<dbReference type="PROSITE" id="PS50081">
    <property type="entry name" value="ZF_DAG_PE_2"/>
    <property type="match status" value="1"/>
</dbReference>
<evidence type="ECO:0000256" key="7">
    <source>
        <dbReference type="ARBA" id="ARBA00022833"/>
    </source>
</evidence>
<proteinExistence type="inferred from homology"/>
<feature type="compositionally biased region" description="Low complexity" evidence="10">
    <location>
        <begin position="685"/>
        <end position="699"/>
    </location>
</feature>
<evidence type="ECO:0000256" key="4">
    <source>
        <dbReference type="ARBA" id="ARBA00022723"/>
    </source>
</evidence>
<keyword evidence="8 9" id="KW-0067">ATP-binding</keyword>
<evidence type="ECO:0000313" key="14">
    <source>
        <dbReference type="Proteomes" id="UP000092583"/>
    </source>
</evidence>
<evidence type="ECO:0000256" key="1">
    <source>
        <dbReference type="ARBA" id="ARBA00005843"/>
    </source>
</evidence>
<evidence type="ECO:0000256" key="8">
    <source>
        <dbReference type="ARBA" id="ARBA00022840"/>
    </source>
</evidence>
<dbReference type="EMBL" id="KI669460">
    <property type="protein sequence ID" value="OCF59879.1"/>
    <property type="molecule type" value="Genomic_DNA"/>
</dbReference>
<feature type="region of interest" description="Disordered" evidence="10">
    <location>
        <begin position="684"/>
        <end position="703"/>
    </location>
</feature>
<gene>
    <name evidence="13" type="ORF">L486_02552</name>
</gene>
<dbReference type="PRINTS" id="PR00109">
    <property type="entry name" value="TYRKINASE"/>
</dbReference>
<keyword evidence="4" id="KW-0479">Metal-binding</keyword>
<evidence type="ECO:0000259" key="11">
    <source>
        <dbReference type="PROSITE" id="PS50011"/>
    </source>
</evidence>
<dbReference type="Pfam" id="PF00130">
    <property type="entry name" value="C1_1"/>
    <property type="match status" value="1"/>
</dbReference>
<dbReference type="GO" id="GO:0004674">
    <property type="term" value="F:protein serine/threonine kinase activity"/>
    <property type="evidence" value="ECO:0007669"/>
    <property type="project" value="UniProtKB-KW"/>
</dbReference>
<dbReference type="Proteomes" id="UP000092583">
    <property type="component" value="Unassembled WGS sequence"/>
</dbReference>
<dbReference type="InterPro" id="IPR001245">
    <property type="entry name" value="Ser-Thr/Tyr_kinase_cat_dom"/>
</dbReference>
<dbReference type="OrthoDB" id="4062651at2759"/>
<evidence type="ECO:0000259" key="12">
    <source>
        <dbReference type="PROSITE" id="PS50081"/>
    </source>
</evidence>